<gene>
    <name evidence="1" type="ORF">KO493_08975</name>
</gene>
<organism evidence="1 2">
    <name type="scientific">Pseudotamlana agarivorans</name>
    <dbReference type="NCBI Taxonomy" id="481183"/>
    <lineage>
        <taxon>Bacteria</taxon>
        <taxon>Pseudomonadati</taxon>
        <taxon>Bacteroidota</taxon>
        <taxon>Flavobacteriia</taxon>
        <taxon>Flavobacteriales</taxon>
        <taxon>Flavobacteriaceae</taxon>
        <taxon>Pseudotamlana</taxon>
    </lineage>
</organism>
<proteinExistence type="predicted"/>
<comment type="caution">
    <text evidence="1">The sequence shown here is derived from an EMBL/GenBank/DDBJ whole genome shotgun (WGS) entry which is preliminary data.</text>
</comment>
<dbReference type="Proteomes" id="UP001647509">
    <property type="component" value="Unassembled WGS sequence"/>
</dbReference>
<evidence type="ECO:0000313" key="1">
    <source>
        <dbReference type="EMBL" id="MBU2950828.1"/>
    </source>
</evidence>
<dbReference type="EMBL" id="JAHKPD010000013">
    <property type="protein sequence ID" value="MBU2950828.1"/>
    <property type="molecule type" value="Genomic_DNA"/>
</dbReference>
<name>A0ACC5U9B8_9FLAO</name>
<accession>A0ACC5U9B8</accession>
<protein>
    <submittedName>
        <fullName evidence="1">Galactose mutarotase</fullName>
    </submittedName>
</protein>
<sequence length="348" mass="38545">MKTTKKNFGQLDGQGIELFTLTNDNGVEVKITNYGATITSISIPDANGNPEIITCGFNTLEGYFSDEYVSNSPYFGGTVGRYSSQIKNAEFPLNGKIFKLSKNAGENNLHGGVNGFDKKIWKSFDVDIKNASAVGMVLLSEDLEEGFPGNVEVCVEFILDNDNELHLNYNAVPDQDTPLSLTNHTYFNLSGFSESIEDHTAKVNSNRRLETDETGAATGRVLNVAGKADDLTTAKQIRSVHNEMNDGFEHFYIFDNENSELNHVATIGDPKTNRSLDVYTTEPCMLLYTGKYTSDALLRENGQKFGKFRGFCCETHRYPNGPNIDGSPRSITKAEDVFNSTTVFKFNF</sequence>
<reference evidence="1" key="1">
    <citation type="submission" date="2021-05" db="EMBL/GenBank/DDBJ databases">
        <title>Draft genomes of bacteria isolated from model marine particles.</title>
        <authorList>
            <person name="Datta M.S."/>
            <person name="Schwartzman J.A."/>
            <person name="Enke T.N."/>
            <person name="Saavedra J."/>
            <person name="Cermak N."/>
            <person name="Cordero O.X."/>
        </authorList>
    </citation>
    <scope>NUCLEOTIDE SEQUENCE</scope>
    <source>
        <strain evidence="1">I2M19</strain>
    </source>
</reference>
<keyword evidence="2" id="KW-1185">Reference proteome</keyword>
<evidence type="ECO:0000313" key="2">
    <source>
        <dbReference type="Proteomes" id="UP001647509"/>
    </source>
</evidence>